<feature type="compositionally biased region" description="Basic residues" evidence="1">
    <location>
        <begin position="1"/>
        <end position="10"/>
    </location>
</feature>
<feature type="compositionally biased region" description="Low complexity" evidence="1">
    <location>
        <begin position="91"/>
        <end position="101"/>
    </location>
</feature>
<dbReference type="AlphaFoldDB" id="A0A177BSW7"/>
<dbReference type="EMBL" id="KV441578">
    <property type="protein sequence ID" value="OAF98463.1"/>
    <property type="molecule type" value="Genomic_DNA"/>
</dbReference>
<evidence type="ECO:0000313" key="3">
    <source>
        <dbReference type="Proteomes" id="UP000077069"/>
    </source>
</evidence>
<dbReference type="InParanoid" id="A0A177BSW7"/>
<dbReference type="GeneID" id="28764097"/>
<name>A0A177BSW7_9PLEO</name>
<sequence>MPTPLKHHAAGQRQGYQDDSPKGGGNITITKEDRRTAAGNNENKGDADLARLVSIRSGSRSPTPRNRAPQKEGLGGTPGSRDEVQHTSKVPGTPMGPGTPMAWRDPNEESEDHKGWDDWYIVPDIL</sequence>
<feature type="compositionally biased region" description="Basic and acidic residues" evidence="1">
    <location>
        <begin position="105"/>
        <end position="117"/>
    </location>
</feature>
<evidence type="ECO:0000256" key="1">
    <source>
        <dbReference type="SAM" id="MobiDB-lite"/>
    </source>
</evidence>
<accession>A0A177BSW7</accession>
<reference evidence="2 3" key="1">
    <citation type="submission" date="2016-05" db="EMBL/GenBank/DDBJ databases">
        <title>Comparative analysis of secretome profiles of manganese(II)-oxidizing ascomycete fungi.</title>
        <authorList>
            <consortium name="DOE Joint Genome Institute"/>
            <person name="Zeiner C.A."/>
            <person name="Purvine S.O."/>
            <person name="Zink E.M."/>
            <person name="Wu S."/>
            <person name="Pasa-Tolic L."/>
            <person name="Chaput D.L."/>
            <person name="Haridas S."/>
            <person name="Grigoriev I.V."/>
            <person name="Santelli C.M."/>
            <person name="Hansel C.M."/>
        </authorList>
    </citation>
    <scope>NUCLEOTIDE SEQUENCE [LARGE SCALE GENOMIC DNA]</scope>
    <source>
        <strain evidence="2 3">AP3s5-JAC2a</strain>
    </source>
</reference>
<gene>
    <name evidence="2" type="ORF">CC84DRAFT_1182178</name>
</gene>
<dbReference type="Proteomes" id="UP000077069">
    <property type="component" value="Unassembled WGS sequence"/>
</dbReference>
<evidence type="ECO:0000313" key="2">
    <source>
        <dbReference type="EMBL" id="OAF98463.1"/>
    </source>
</evidence>
<dbReference type="RefSeq" id="XP_018028829.1">
    <property type="nucleotide sequence ID" value="XM_018180611.1"/>
</dbReference>
<protein>
    <submittedName>
        <fullName evidence="2">Uncharacterized protein</fullName>
    </submittedName>
</protein>
<keyword evidence="3" id="KW-1185">Reference proteome</keyword>
<feature type="region of interest" description="Disordered" evidence="1">
    <location>
        <begin position="1"/>
        <end position="117"/>
    </location>
</feature>
<organism evidence="2 3">
    <name type="scientific">Paraphaeosphaeria sporulosa</name>
    <dbReference type="NCBI Taxonomy" id="1460663"/>
    <lineage>
        <taxon>Eukaryota</taxon>
        <taxon>Fungi</taxon>
        <taxon>Dikarya</taxon>
        <taxon>Ascomycota</taxon>
        <taxon>Pezizomycotina</taxon>
        <taxon>Dothideomycetes</taxon>
        <taxon>Pleosporomycetidae</taxon>
        <taxon>Pleosporales</taxon>
        <taxon>Massarineae</taxon>
        <taxon>Didymosphaeriaceae</taxon>
        <taxon>Paraphaeosphaeria</taxon>
    </lineage>
</organism>
<proteinExistence type="predicted"/>